<sequence length="1262" mass="136517">MASSQALPEPMNSSPHHSKVKVTITLPDPTFVAGAHVSGKMEMECRADRGLGIGIMMVELFAIQELTSRDHSATSTFLHTRRLFQGEGLPPSNAVQAHTMPGDPPLPQHYYQARRGRSTFLFHIPIPASSPSALSFGSGLAKVRYELRASVGVYWKNEKRLVIDKHDIDVVESFPYNDVLMGKIPEAIVVGENGKIWMQGRIVGSVVEAGGVACLELQVKNHSNKKNSGLTLALTRTLYLTGSTTGQQAPVQISDTLTTVPFRGPEYIIPPGAEGIANLVFDVPKHARGVRGGTLDGDGDGPRYTESLFEIRCNKDILLEVPVEIIHPLAMPPVEQVPGPYAQSYSAPEPSVAVPPVNSSPYFDYNAYYAAHPMSPAPAAVPMQNQVWLPPPPSIPLSSIPPGYPYASPSPFQPESYQPVVPPYTQPYYTPQSPLHQQQSLAPPLVPVGSVGAGPSVVTGLPPPSSNHLLPLNEVSLAQAAVAAPLEPEVGKGERASRIAQHLRISHRYPLPGTLLHVNESYVRDISSVAAPSRPIQIRQLPHPPGLSRGENLSLSPPTAEAMLTPKHSFTRDPVLGTMSKSERVEELEKMAAEVNGKSQDLSGDLPREALQRQPNENGNKGKAHPVEVGFNVNKTLPGPPVPSGKFISHFPSRARADQYFANQDRPLLETAPLPSDQTPPTPALLAVLPSRRNDRNELRAESGLDALERRLLAEVGTRKFDTNNDPRPGLNAILPIDTDSVHAEQLPYLFLQGHKRKHGIEADNTTAQMSWRKVKGRRRVRRAGRVGRRRTVQTRSRLRRDEWLLGWENIPPSPSVVLNSPSFDRVDDDQFGKPSSSSAPVKEGLPSVEPALEPQNGVSAPPNPRSSGFVPIATLKRETIQARPLISRDATVVEEAMRVQYIWSSSEKTPVIPAQSMPQFLRDHPPAPAPMSIRTDRRVSPPSAKPPPPDPKTKPLSYSAAARNAWKQDISKAATPPRKVQQSGRIQYAFSPPKPVDPEVKYDIRSARGGRGGKVTAVANLWASGAVNDRESKDKEVPKRLNTVPLRTERKLFSAAVMTPVPPKQVHVTSDSGANVLRPAIANGVKASKQTEVQNVGMYVIYTVNPSPTTNLNPLLDRSGGLHAGKAANQQMLLCKKDQNGHFSTPSSSEPTKFHNLVVKGVKPVIKGASNPVAAVVSSSHAVPTLSTTASLARPAGQASAAQRNARPVKLPTALSAPTVSSGSSPEPPRPVSPSKPPDLAFGQARLRDLIKKYQGQGQKT</sequence>
<evidence type="ECO:0000313" key="3">
    <source>
        <dbReference type="EMBL" id="KAF8885880.1"/>
    </source>
</evidence>
<dbReference type="AlphaFoldDB" id="A0A9P5TJR2"/>
<evidence type="ECO:0000256" key="2">
    <source>
        <dbReference type="SAM" id="MobiDB-lite"/>
    </source>
</evidence>
<comment type="caution">
    <text evidence="3">The sequence shown here is derived from an EMBL/GenBank/DDBJ whole genome shotgun (WGS) entry which is preliminary data.</text>
</comment>
<evidence type="ECO:0008006" key="5">
    <source>
        <dbReference type="Google" id="ProtNLM"/>
    </source>
</evidence>
<feature type="region of interest" description="Disordered" evidence="2">
    <location>
        <begin position="1216"/>
        <end position="1242"/>
    </location>
</feature>
<gene>
    <name evidence="3" type="ORF">CPB84DRAFT_1788037</name>
</gene>
<dbReference type="EMBL" id="JADNYJ010000099">
    <property type="protein sequence ID" value="KAF8885880.1"/>
    <property type="molecule type" value="Genomic_DNA"/>
</dbReference>
<proteinExistence type="predicted"/>
<name>A0A9P5TJR2_GYMJU</name>
<dbReference type="PANTHER" id="PTHR13037:SF24">
    <property type="entry name" value="POLYCOMB PROTEIN PCL-RELATED"/>
    <property type="match status" value="1"/>
</dbReference>
<feature type="region of interest" description="Disordered" evidence="2">
    <location>
        <begin position="822"/>
        <end position="866"/>
    </location>
</feature>
<dbReference type="Proteomes" id="UP000724874">
    <property type="component" value="Unassembled WGS sequence"/>
</dbReference>
<feature type="compositionally biased region" description="Pro residues" evidence="2">
    <location>
        <begin position="1227"/>
        <end position="1238"/>
    </location>
</feature>
<protein>
    <recommendedName>
        <fullName evidence="5">Arrestin-like N-terminal domain-containing protein</fullName>
    </recommendedName>
</protein>
<keyword evidence="1" id="KW-0945">Host-virus interaction</keyword>
<keyword evidence="4" id="KW-1185">Reference proteome</keyword>
<accession>A0A9P5TJR2</accession>
<reference evidence="3" key="1">
    <citation type="submission" date="2020-11" db="EMBL/GenBank/DDBJ databases">
        <authorList>
            <consortium name="DOE Joint Genome Institute"/>
            <person name="Ahrendt S."/>
            <person name="Riley R."/>
            <person name="Andreopoulos W."/>
            <person name="LaButti K."/>
            <person name="Pangilinan J."/>
            <person name="Ruiz-duenas F.J."/>
            <person name="Barrasa J.M."/>
            <person name="Sanchez-Garcia M."/>
            <person name="Camarero S."/>
            <person name="Miyauchi S."/>
            <person name="Serrano A."/>
            <person name="Linde D."/>
            <person name="Babiker R."/>
            <person name="Drula E."/>
            <person name="Ayuso-Fernandez I."/>
            <person name="Pacheco R."/>
            <person name="Padilla G."/>
            <person name="Ferreira P."/>
            <person name="Barriuso J."/>
            <person name="Kellner H."/>
            <person name="Castanera R."/>
            <person name="Alfaro M."/>
            <person name="Ramirez L."/>
            <person name="Pisabarro A.G."/>
            <person name="Kuo A."/>
            <person name="Tritt A."/>
            <person name="Lipzen A."/>
            <person name="He G."/>
            <person name="Yan M."/>
            <person name="Ng V."/>
            <person name="Cullen D."/>
            <person name="Martin F."/>
            <person name="Rosso M.-N."/>
            <person name="Henrissat B."/>
            <person name="Hibbett D."/>
            <person name="Martinez A.T."/>
            <person name="Grigoriev I.V."/>
        </authorList>
    </citation>
    <scope>NUCLEOTIDE SEQUENCE</scope>
    <source>
        <strain evidence="3">AH 44721</strain>
    </source>
</reference>
<feature type="region of interest" description="Disordered" evidence="2">
    <location>
        <begin position="922"/>
        <end position="960"/>
    </location>
</feature>
<feature type="region of interest" description="Disordered" evidence="2">
    <location>
        <begin position="972"/>
        <end position="993"/>
    </location>
</feature>
<evidence type="ECO:0000313" key="4">
    <source>
        <dbReference type="Proteomes" id="UP000724874"/>
    </source>
</evidence>
<organism evidence="3 4">
    <name type="scientific">Gymnopilus junonius</name>
    <name type="common">Spectacular rustgill mushroom</name>
    <name type="synonym">Gymnopilus spectabilis subsp. junonius</name>
    <dbReference type="NCBI Taxonomy" id="109634"/>
    <lineage>
        <taxon>Eukaryota</taxon>
        <taxon>Fungi</taxon>
        <taxon>Dikarya</taxon>
        <taxon>Basidiomycota</taxon>
        <taxon>Agaricomycotina</taxon>
        <taxon>Agaricomycetes</taxon>
        <taxon>Agaricomycetidae</taxon>
        <taxon>Agaricales</taxon>
        <taxon>Agaricineae</taxon>
        <taxon>Hymenogastraceae</taxon>
        <taxon>Gymnopilus</taxon>
    </lineage>
</organism>
<dbReference type="InterPro" id="IPR014752">
    <property type="entry name" value="Arrestin-like_C"/>
</dbReference>
<evidence type="ECO:0000256" key="1">
    <source>
        <dbReference type="ARBA" id="ARBA00022581"/>
    </source>
</evidence>
<dbReference type="Gene3D" id="2.60.40.640">
    <property type="match status" value="1"/>
</dbReference>
<dbReference type="OrthoDB" id="298939at2759"/>
<dbReference type="PANTHER" id="PTHR13037">
    <property type="entry name" value="FORMIN"/>
    <property type="match status" value="1"/>
</dbReference>